<dbReference type="NCBIfam" id="TIGR00759">
    <property type="entry name" value="aceE"/>
    <property type="match status" value="1"/>
</dbReference>
<evidence type="ECO:0000256" key="9">
    <source>
        <dbReference type="PIRNR" id="PIRNR000156"/>
    </source>
</evidence>
<keyword evidence="10" id="KW-0460">Magnesium</keyword>
<dbReference type="InterPro" id="IPR009014">
    <property type="entry name" value="Transketo_C/PFOR_II"/>
</dbReference>
<feature type="binding site" evidence="10">
    <location>
        <position position="265"/>
    </location>
    <ligand>
        <name>Mg(2+)</name>
        <dbReference type="ChEBI" id="CHEBI:18420"/>
    </ligand>
</feature>
<dbReference type="InterPro" id="IPR055152">
    <property type="entry name" value="Transketolase-like_C_2"/>
</dbReference>
<keyword evidence="6 9" id="KW-0786">Thiamine pyrophosphate</keyword>
<evidence type="ECO:0000256" key="10">
    <source>
        <dbReference type="PIRSR" id="PIRSR000156-1"/>
    </source>
</evidence>
<dbReference type="Proteomes" id="UP000494216">
    <property type="component" value="Unassembled WGS sequence"/>
</dbReference>
<dbReference type="SUPFAM" id="SSF52922">
    <property type="entry name" value="TK C-terminal domain-like"/>
    <property type="match status" value="1"/>
</dbReference>
<reference evidence="14 15" key="1">
    <citation type="submission" date="2020-02" db="EMBL/GenBank/DDBJ databases">
        <authorList>
            <person name="Hogendoorn C."/>
        </authorList>
    </citation>
    <scope>NUCLEOTIDE SEQUENCE [LARGE SCALE GENOMIC DNA]</scope>
    <source>
        <strain evidence="14">METHB21</strain>
    </source>
</reference>
<dbReference type="RefSeq" id="WP_174625426.1">
    <property type="nucleotide sequence ID" value="NZ_CADCXN010000051.1"/>
</dbReference>
<keyword evidence="15" id="KW-1185">Reference proteome</keyword>
<comment type="cofactor">
    <cofactor evidence="1 9">
        <name>thiamine diphosphate</name>
        <dbReference type="ChEBI" id="CHEBI:58937"/>
    </cofactor>
</comment>
<dbReference type="FunFam" id="3.40.50.970:FF:000011">
    <property type="entry name" value="Pyruvate dehydrogenase E1 component"/>
    <property type="match status" value="1"/>
</dbReference>
<dbReference type="Pfam" id="PF00456">
    <property type="entry name" value="Transketolase_N"/>
    <property type="match status" value="1"/>
</dbReference>
<feature type="domain" description="Pyruvate dehydrogenase E1 component middle" evidence="12">
    <location>
        <begin position="490"/>
        <end position="703"/>
    </location>
</feature>
<dbReference type="PANTHER" id="PTHR43825">
    <property type="entry name" value="PYRUVATE DEHYDROGENASE E1 COMPONENT"/>
    <property type="match status" value="1"/>
</dbReference>
<dbReference type="Gene3D" id="3.40.50.920">
    <property type="match status" value="1"/>
</dbReference>
<dbReference type="PIRSF" id="PIRSF000156">
    <property type="entry name" value="Pyruvate_dh_E1"/>
    <property type="match status" value="1"/>
</dbReference>
<organism evidence="14 15">
    <name type="scientific">Candidatus Methylobacter favarea</name>
    <dbReference type="NCBI Taxonomy" id="2707345"/>
    <lineage>
        <taxon>Bacteria</taxon>
        <taxon>Pseudomonadati</taxon>
        <taxon>Pseudomonadota</taxon>
        <taxon>Gammaproteobacteria</taxon>
        <taxon>Methylococcales</taxon>
        <taxon>Methylococcaceae</taxon>
        <taxon>Methylobacter</taxon>
    </lineage>
</organism>
<feature type="domain" description="Transketolase N-terminal" evidence="11">
    <location>
        <begin position="140"/>
        <end position="301"/>
    </location>
</feature>
<dbReference type="GO" id="GO:0004739">
    <property type="term" value="F:pyruvate dehydrogenase (acetyl-transferring) activity"/>
    <property type="evidence" value="ECO:0007669"/>
    <property type="project" value="UniProtKB-EC"/>
</dbReference>
<dbReference type="InterPro" id="IPR004660">
    <property type="entry name" value="PDH_E1"/>
</dbReference>
<evidence type="ECO:0000259" key="11">
    <source>
        <dbReference type="Pfam" id="PF00456"/>
    </source>
</evidence>
<evidence type="ECO:0000313" key="15">
    <source>
        <dbReference type="Proteomes" id="UP000494216"/>
    </source>
</evidence>
<evidence type="ECO:0000256" key="6">
    <source>
        <dbReference type="ARBA" id="ARBA00023052"/>
    </source>
</evidence>
<accession>A0A8S0XS51</accession>
<dbReference type="EMBL" id="CADCXN010000051">
    <property type="protein sequence ID" value="CAA9890502.1"/>
    <property type="molecule type" value="Genomic_DNA"/>
</dbReference>
<feature type="binding site" evidence="10">
    <location>
        <position position="267"/>
    </location>
    <ligand>
        <name>Mg(2+)</name>
        <dbReference type="ChEBI" id="CHEBI:18420"/>
    </ligand>
</feature>
<dbReference type="GO" id="GO:0000287">
    <property type="term" value="F:magnesium ion binding"/>
    <property type="evidence" value="ECO:0007669"/>
    <property type="project" value="UniProtKB-ARBA"/>
</dbReference>
<comment type="catalytic activity">
    <reaction evidence="8 9">
        <text>N(6)-[(R)-lipoyl]-L-lysyl-[protein] + pyruvate + H(+) = N(6)-[(R)-S(8)-acetyldihydrolipoyl]-L-lysyl-[protein] + CO2</text>
        <dbReference type="Rhea" id="RHEA:19189"/>
        <dbReference type="Rhea" id="RHEA-COMP:10474"/>
        <dbReference type="Rhea" id="RHEA-COMP:10478"/>
        <dbReference type="ChEBI" id="CHEBI:15361"/>
        <dbReference type="ChEBI" id="CHEBI:15378"/>
        <dbReference type="ChEBI" id="CHEBI:16526"/>
        <dbReference type="ChEBI" id="CHEBI:83099"/>
        <dbReference type="ChEBI" id="CHEBI:83111"/>
        <dbReference type="EC" id="1.2.4.1"/>
    </reaction>
</comment>
<dbReference type="SUPFAM" id="SSF52518">
    <property type="entry name" value="Thiamin diphosphate-binding fold (THDP-binding)"/>
    <property type="match status" value="2"/>
</dbReference>
<dbReference type="PANTHER" id="PTHR43825:SF3">
    <property type="entry name" value="PYRUVATE DEHYDROGENASE E1 COMPONENT"/>
    <property type="match status" value="1"/>
</dbReference>
<feature type="binding site" evidence="10">
    <location>
        <position position="235"/>
    </location>
    <ligand>
        <name>Mg(2+)</name>
        <dbReference type="ChEBI" id="CHEBI:18420"/>
    </ligand>
</feature>
<dbReference type="FunFam" id="3.40.50.970:FF:000009">
    <property type="entry name" value="Pyruvate dehydrogenase E1 component"/>
    <property type="match status" value="1"/>
</dbReference>
<evidence type="ECO:0000256" key="7">
    <source>
        <dbReference type="ARBA" id="ARBA00023317"/>
    </source>
</evidence>
<feature type="domain" description="Transketolase-like C-terminal" evidence="13">
    <location>
        <begin position="716"/>
        <end position="850"/>
    </location>
</feature>
<evidence type="ECO:0000259" key="13">
    <source>
        <dbReference type="Pfam" id="PF22613"/>
    </source>
</evidence>
<evidence type="ECO:0000256" key="4">
    <source>
        <dbReference type="ARBA" id="ARBA00017172"/>
    </source>
</evidence>
<comment type="cofactor">
    <cofactor evidence="10">
        <name>Mg(2+)</name>
        <dbReference type="ChEBI" id="CHEBI:18420"/>
    </cofactor>
</comment>
<keyword evidence="10" id="KW-0479">Metal-binding</keyword>
<comment type="caution">
    <text evidence="14">The sequence shown here is derived from an EMBL/GenBank/DDBJ whole genome shotgun (WGS) entry which is preliminary data.</text>
</comment>
<comment type="function">
    <text evidence="2 9">Component of the pyruvate dehydrogenase (PDH) complex, that catalyzes the overall conversion of pyruvate to acetyl-CoA and CO(2).</text>
</comment>
<evidence type="ECO:0000313" key="14">
    <source>
        <dbReference type="EMBL" id="CAA9890502.1"/>
    </source>
</evidence>
<dbReference type="Gene3D" id="3.40.50.970">
    <property type="match status" value="2"/>
</dbReference>
<dbReference type="InterPro" id="IPR035807">
    <property type="entry name" value="PDC_E1_N"/>
</dbReference>
<dbReference type="InterPro" id="IPR005474">
    <property type="entry name" value="Transketolase_N"/>
</dbReference>
<sequence length="892" mass="100207">MNNNLISEITGQNDIDPAETREWIEALQAVLENDGSERAHFLIEQLVAVTRHSGFDIPFSANTAYLNTIPVDQQAQFPGNPTIELKIRSYVRWNAMIMVLRANKHTNVGGHIASFASAATLHDVGYNHFWHAASDQHEGDLIFSQGHTTPGDYSRAFLLGRLTLKQLDNFRQEVNGNGLCSYPHPWLMQEFWQFPTVSMGLGPIMSIYQARFMRYLQDRGLADTSERKVWSFIGDGETDEPESLGAIGLAGRERLDNLIFVINCNLQRLDGPVRGNGKIIQELESEFRGAGWNVIKVIWGQRWDALLARDKDGLLAARMMACVDGDYQTFKAKDGAYVREHFFNTPELKAMVSDWSDRDIWELNRGGHDPAKVYAAYHAAVNHKGQPTVILAKTIKGYGMGESGQAQNITHQQKKMSESSLTHFRDRYELPITDEQIQELPYLTFAEGSKELAYMRQRRADLGGHLPARRAKSYALNVPVLSDFKALLEASGEGREISTTMAFVRLLNILIKDKNIGKRVVPIVPDESRTFGMEGMFRQLGIWSQLGQLYTPQDADQLTFYKEDKHGQVLQEGINEAGGLCDWIAAGTSYSTHNVPMIPFFIYYSMFGFQRVGDLVWAAADQRTRGFLMGGTAGRTTLNGEGLQHEDGHSHIMATTVPNCVSYDPAYAYELAVIIQDGLRRMYVDQEDIFYYITVMNENYSHPAMPKGMELNILKGMYCFRQASKKKAPRVQLLGSGTIFREVEFAAELLRNDWGVEADLWSCPSFTELARDGQACERWNRLHPAESPRQSHVAHCLANADGPVIAASDYIRAFAEQIRAYISAPYTVLGTDGFGRSDTRENLRRFFEVDRFHVTVAALKSLADLGKFEPAKVDAAIAKYGLSADAKAPWLI</sequence>
<keyword evidence="7 9" id="KW-0670">Pyruvate</keyword>
<proteinExistence type="predicted"/>
<evidence type="ECO:0000256" key="3">
    <source>
        <dbReference type="ARBA" id="ARBA00012281"/>
    </source>
</evidence>
<evidence type="ECO:0000256" key="8">
    <source>
        <dbReference type="ARBA" id="ARBA00051231"/>
    </source>
</evidence>
<dbReference type="InterPro" id="IPR029061">
    <property type="entry name" value="THDP-binding"/>
</dbReference>
<evidence type="ECO:0000259" key="12">
    <source>
        <dbReference type="Pfam" id="PF17831"/>
    </source>
</evidence>
<dbReference type="CDD" id="cd02017">
    <property type="entry name" value="TPP_E1_EcPDC_like"/>
    <property type="match status" value="1"/>
</dbReference>
<keyword evidence="5 9" id="KW-0560">Oxidoreductase</keyword>
<evidence type="ECO:0000256" key="2">
    <source>
        <dbReference type="ARBA" id="ARBA00003157"/>
    </source>
</evidence>
<dbReference type="InterPro" id="IPR041621">
    <property type="entry name" value="PDH_E1_M"/>
</dbReference>
<gene>
    <name evidence="14" type="primary">aceE</name>
    <name evidence="14" type="ORF">METHB2_230024</name>
</gene>
<dbReference type="Pfam" id="PF22613">
    <property type="entry name" value="Transketolase_C_1"/>
    <property type="match status" value="1"/>
</dbReference>
<dbReference type="Pfam" id="PF17831">
    <property type="entry name" value="PDH_E1_M"/>
    <property type="match status" value="1"/>
</dbReference>
<evidence type="ECO:0000256" key="1">
    <source>
        <dbReference type="ARBA" id="ARBA00001964"/>
    </source>
</evidence>
<dbReference type="InterPro" id="IPR051157">
    <property type="entry name" value="PDH/Transketolase"/>
</dbReference>
<dbReference type="EC" id="1.2.4.1" evidence="3 9"/>
<dbReference type="AlphaFoldDB" id="A0A8S0XS51"/>
<evidence type="ECO:0000256" key="5">
    <source>
        <dbReference type="ARBA" id="ARBA00023002"/>
    </source>
</evidence>
<protein>
    <recommendedName>
        <fullName evidence="4 9">Pyruvate dehydrogenase E1 component</fullName>
        <ecNumber evidence="3 9">1.2.4.1</ecNumber>
    </recommendedName>
</protein>
<name>A0A8S0XS51_9GAMM</name>